<evidence type="ECO:0000313" key="11">
    <source>
        <dbReference type="EMBL" id="TNJ62639.1"/>
    </source>
</evidence>
<keyword evidence="5 9" id="KW-0808">Transferase</keyword>
<evidence type="ECO:0000256" key="6">
    <source>
        <dbReference type="ARBA" id="ARBA00022763"/>
    </source>
</evidence>
<proteinExistence type="inferred from homology"/>
<dbReference type="InterPro" id="IPR023546">
    <property type="entry name" value="MGMT"/>
</dbReference>
<comment type="catalytic activity">
    <reaction evidence="8 9">
        <text>a 6-O-methyl-2'-deoxyguanosine in DNA + L-cysteinyl-[protein] = S-methyl-L-cysteinyl-[protein] + a 2'-deoxyguanosine in DNA</text>
        <dbReference type="Rhea" id="RHEA:24000"/>
        <dbReference type="Rhea" id="RHEA-COMP:10131"/>
        <dbReference type="Rhea" id="RHEA-COMP:10132"/>
        <dbReference type="Rhea" id="RHEA-COMP:11367"/>
        <dbReference type="Rhea" id="RHEA-COMP:11368"/>
        <dbReference type="ChEBI" id="CHEBI:29950"/>
        <dbReference type="ChEBI" id="CHEBI:82612"/>
        <dbReference type="ChEBI" id="CHEBI:85445"/>
        <dbReference type="ChEBI" id="CHEBI:85448"/>
        <dbReference type="EC" id="2.1.1.63"/>
    </reaction>
</comment>
<dbReference type="GO" id="GO:0005737">
    <property type="term" value="C:cytoplasm"/>
    <property type="evidence" value="ECO:0007669"/>
    <property type="project" value="UniProtKB-SubCell"/>
</dbReference>
<dbReference type="Proteomes" id="UP000307943">
    <property type="component" value="Unassembled WGS sequence"/>
</dbReference>
<dbReference type="Gene3D" id="3.30.160.70">
    <property type="entry name" value="Methylated DNA-protein cysteine methyltransferase domain"/>
    <property type="match status" value="1"/>
</dbReference>
<dbReference type="InterPro" id="IPR036217">
    <property type="entry name" value="MethylDNA_cys_MeTrfase_DNAb"/>
</dbReference>
<dbReference type="SUPFAM" id="SSF46767">
    <property type="entry name" value="Methylated DNA-protein cysteine methyltransferase, C-terminal domain"/>
    <property type="match status" value="1"/>
</dbReference>
<accession>A0A5C4T3A3</accession>
<dbReference type="PANTHER" id="PTHR10815">
    <property type="entry name" value="METHYLATED-DNA--PROTEIN-CYSTEINE METHYLTRANSFERASE"/>
    <property type="match status" value="1"/>
</dbReference>
<dbReference type="OrthoDB" id="9802228at2"/>
<evidence type="ECO:0000256" key="4">
    <source>
        <dbReference type="ARBA" id="ARBA00022603"/>
    </source>
</evidence>
<dbReference type="EC" id="2.1.1.63" evidence="9"/>
<dbReference type="GO" id="GO:0003908">
    <property type="term" value="F:methylated-DNA-[protein]-cysteine S-methyltransferase activity"/>
    <property type="evidence" value="ECO:0007669"/>
    <property type="project" value="UniProtKB-UniRule"/>
</dbReference>
<comment type="caution">
    <text evidence="11">The sequence shown here is derived from an EMBL/GenBank/DDBJ whole genome shotgun (WGS) entry which is preliminary data.</text>
</comment>
<comment type="similarity">
    <text evidence="2 9">Belongs to the MGMT family.</text>
</comment>
<dbReference type="InterPro" id="IPR001497">
    <property type="entry name" value="MethylDNA_cys_MeTrfase_AS"/>
</dbReference>
<sequence>MYWNPFIHSAFYNKPIYLAATAIGLCQVTFPHESFEYLQREIKKRIPNAEFIQGIDPMSEYSRQLKEYLDGDRKEFTFAIDFRGTDFQISVWRALVNIPYGEVRSYSDIARTIGNSNAVRAVGTANGANPIPIVVPCHRVLGRNKTLTGFRGGLKMKETLLRLEGFNAFTVNGHERYFF</sequence>
<feature type="active site" description="Nucleophile; methyl group acceptor" evidence="9">
    <location>
        <position position="137"/>
    </location>
</feature>
<comment type="catalytic activity">
    <reaction evidence="1 9">
        <text>a 4-O-methyl-thymidine in DNA + L-cysteinyl-[protein] = a thymidine in DNA + S-methyl-L-cysteinyl-[protein]</text>
        <dbReference type="Rhea" id="RHEA:53428"/>
        <dbReference type="Rhea" id="RHEA-COMP:10131"/>
        <dbReference type="Rhea" id="RHEA-COMP:10132"/>
        <dbReference type="Rhea" id="RHEA-COMP:13555"/>
        <dbReference type="Rhea" id="RHEA-COMP:13556"/>
        <dbReference type="ChEBI" id="CHEBI:29950"/>
        <dbReference type="ChEBI" id="CHEBI:82612"/>
        <dbReference type="ChEBI" id="CHEBI:137386"/>
        <dbReference type="ChEBI" id="CHEBI:137387"/>
        <dbReference type="EC" id="2.1.1.63"/>
    </reaction>
</comment>
<keyword evidence="3 9" id="KW-0963">Cytoplasm</keyword>
<evidence type="ECO:0000256" key="8">
    <source>
        <dbReference type="ARBA" id="ARBA00049348"/>
    </source>
</evidence>
<dbReference type="FunFam" id="1.10.10.10:FF:000214">
    <property type="entry name" value="Methylated-DNA--protein-cysteine methyltransferase"/>
    <property type="match status" value="1"/>
</dbReference>
<evidence type="ECO:0000256" key="9">
    <source>
        <dbReference type="HAMAP-Rule" id="MF_00772"/>
    </source>
</evidence>
<dbReference type="InterPro" id="IPR036388">
    <property type="entry name" value="WH-like_DNA-bd_sf"/>
</dbReference>
<evidence type="ECO:0000256" key="7">
    <source>
        <dbReference type="ARBA" id="ARBA00023204"/>
    </source>
</evidence>
<dbReference type="AlphaFoldDB" id="A0A5C4T3A3"/>
<comment type="subcellular location">
    <subcellularLocation>
        <location evidence="9">Cytoplasm</location>
    </subcellularLocation>
</comment>
<comment type="function">
    <text evidence="9">Involved in the cellular defense against the biological effects of O6-methylguanine (O6-MeG) and O4-methylthymine (O4-MeT) in DNA. Repairs the methylated nucleobase in DNA by stoichiometrically transferring the methyl group to a cysteine residue in the enzyme. This is a suicide reaction: the enzyme is irreversibly inactivated.</text>
</comment>
<dbReference type="EMBL" id="VDCQ01000056">
    <property type="protein sequence ID" value="TNJ62639.1"/>
    <property type="molecule type" value="Genomic_DNA"/>
</dbReference>
<dbReference type="SUPFAM" id="SSF53155">
    <property type="entry name" value="Methylated DNA-protein cysteine methyltransferase domain"/>
    <property type="match status" value="1"/>
</dbReference>
<keyword evidence="12" id="KW-1185">Reference proteome</keyword>
<evidence type="ECO:0000256" key="3">
    <source>
        <dbReference type="ARBA" id="ARBA00022490"/>
    </source>
</evidence>
<feature type="domain" description="Methylated-DNA-[protein]-cysteine S-methyltransferase DNA binding" evidence="10">
    <location>
        <begin position="86"/>
        <end position="165"/>
    </location>
</feature>
<dbReference type="InterPro" id="IPR036631">
    <property type="entry name" value="MGMT_N_sf"/>
</dbReference>
<keyword evidence="4 9" id="KW-0489">Methyltransferase</keyword>
<organism evidence="11 12">
    <name type="scientific">Paenibacillus hemerocallicola</name>
    <dbReference type="NCBI Taxonomy" id="1172614"/>
    <lineage>
        <taxon>Bacteria</taxon>
        <taxon>Bacillati</taxon>
        <taxon>Bacillota</taxon>
        <taxon>Bacilli</taxon>
        <taxon>Bacillales</taxon>
        <taxon>Paenibacillaceae</taxon>
        <taxon>Paenibacillus</taxon>
    </lineage>
</organism>
<evidence type="ECO:0000256" key="1">
    <source>
        <dbReference type="ARBA" id="ARBA00001286"/>
    </source>
</evidence>
<dbReference type="NCBIfam" id="TIGR00589">
    <property type="entry name" value="ogt"/>
    <property type="match status" value="1"/>
</dbReference>
<dbReference type="InterPro" id="IPR014048">
    <property type="entry name" value="MethylDNA_cys_MeTrfase_DNA-bd"/>
</dbReference>
<evidence type="ECO:0000256" key="5">
    <source>
        <dbReference type="ARBA" id="ARBA00022679"/>
    </source>
</evidence>
<reference evidence="11 12" key="1">
    <citation type="submission" date="2019-05" db="EMBL/GenBank/DDBJ databases">
        <title>We sequenced the genome of Paenibacillus hemerocallicola KCTC 33185 for further insight into its adaptation and study the phylogeny of Paenibacillus.</title>
        <authorList>
            <person name="Narsing Rao M.P."/>
        </authorList>
    </citation>
    <scope>NUCLEOTIDE SEQUENCE [LARGE SCALE GENOMIC DNA]</scope>
    <source>
        <strain evidence="11 12">KCTC 33185</strain>
    </source>
</reference>
<dbReference type="Gene3D" id="1.10.10.10">
    <property type="entry name" value="Winged helix-like DNA-binding domain superfamily/Winged helix DNA-binding domain"/>
    <property type="match status" value="1"/>
</dbReference>
<dbReference type="HAMAP" id="MF_00772">
    <property type="entry name" value="OGT"/>
    <property type="match status" value="1"/>
</dbReference>
<evidence type="ECO:0000259" key="10">
    <source>
        <dbReference type="Pfam" id="PF01035"/>
    </source>
</evidence>
<keyword evidence="7 9" id="KW-0234">DNA repair</keyword>
<dbReference type="PROSITE" id="PS00374">
    <property type="entry name" value="MGMT"/>
    <property type="match status" value="1"/>
</dbReference>
<dbReference type="GO" id="GO:0006307">
    <property type="term" value="P:DNA alkylation repair"/>
    <property type="evidence" value="ECO:0007669"/>
    <property type="project" value="UniProtKB-UniRule"/>
</dbReference>
<dbReference type="CDD" id="cd06445">
    <property type="entry name" value="ATase"/>
    <property type="match status" value="1"/>
</dbReference>
<evidence type="ECO:0000313" key="12">
    <source>
        <dbReference type="Proteomes" id="UP000307943"/>
    </source>
</evidence>
<keyword evidence="6 9" id="KW-0227">DNA damage</keyword>
<dbReference type="GO" id="GO:0032259">
    <property type="term" value="P:methylation"/>
    <property type="evidence" value="ECO:0007669"/>
    <property type="project" value="UniProtKB-KW"/>
</dbReference>
<dbReference type="PANTHER" id="PTHR10815:SF12">
    <property type="entry name" value="METHYLATED-DNA--PROTEIN-CYSTEINE METHYLTRANSFERASE, INDUCIBLE"/>
    <property type="match status" value="1"/>
</dbReference>
<protein>
    <recommendedName>
        <fullName evidence="9">Methylated-DNA--protein-cysteine methyltransferase</fullName>
        <ecNumber evidence="9">2.1.1.63</ecNumber>
    </recommendedName>
    <alternativeName>
        <fullName evidence="9">6-O-methylguanine-DNA methyltransferase</fullName>
        <shortName evidence="9">MGMT</shortName>
    </alternativeName>
    <alternativeName>
        <fullName evidence="9">O-6-methylguanine-DNA-alkyltransferase</fullName>
    </alternativeName>
</protein>
<gene>
    <name evidence="11" type="ORF">FE784_29720</name>
</gene>
<dbReference type="Pfam" id="PF01035">
    <property type="entry name" value="DNA_binding_1"/>
    <property type="match status" value="1"/>
</dbReference>
<evidence type="ECO:0000256" key="2">
    <source>
        <dbReference type="ARBA" id="ARBA00008711"/>
    </source>
</evidence>
<comment type="miscellaneous">
    <text evidence="9">This enzyme catalyzes only one turnover and therefore is not strictly catalytic. According to one definition, an enzyme is a biocatalyst that acts repeatedly and over many reaction cycles.</text>
</comment>
<name>A0A5C4T3A3_9BACL</name>